<organism evidence="2 3">
    <name type="scientific">Terriglobus aquaticus</name>
    <dbReference type="NCBI Taxonomy" id="940139"/>
    <lineage>
        <taxon>Bacteria</taxon>
        <taxon>Pseudomonadati</taxon>
        <taxon>Acidobacteriota</taxon>
        <taxon>Terriglobia</taxon>
        <taxon>Terriglobales</taxon>
        <taxon>Acidobacteriaceae</taxon>
        <taxon>Terriglobus</taxon>
    </lineage>
</organism>
<dbReference type="Proteomes" id="UP001634747">
    <property type="component" value="Unassembled WGS sequence"/>
</dbReference>
<proteinExistence type="predicted"/>
<accession>A0ABW9KMC9</accession>
<dbReference type="RefSeq" id="WP_263412445.1">
    <property type="nucleotide sequence ID" value="NZ_BAABBH010000001.1"/>
</dbReference>
<evidence type="ECO:0000256" key="1">
    <source>
        <dbReference type="SAM" id="MobiDB-lite"/>
    </source>
</evidence>
<feature type="region of interest" description="Disordered" evidence="1">
    <location>
        <begin position="1"/>
        <end position="34"/>
    </location>
</feature>
<feature type="compositionally biased region" description="Polar residues" evidence="1">
    <location>
        <begin position="1"/>
        <end position="11"/>
    </location>
</feature>
<evidence type="ECO:0000313" key="3">
    <source>
        <dbReference type="Proteomes" id="UP001634747"/>
    </source>
</evidence>
<protein>
    <submittedName>
        <fullName evidence="2">Uncharacterized protein</fullName>
    </submittedName>
</protein>
<comment type="caution">
    <text evidence="2">The sequence shown here is derived from an EMBL/GenBank/DDBJ whole genome shotgun (WGS) entry which is preliminary data.</text>
</comment>
<reference evidence="2 3" key="1">
    <citation type="submission" date="2024-12" db="EMBL/GenBank/DDBJ databases">
        <authorList>
            <person name="Lee Y."/>
        </authorList>
    </citation>
    <scope>NUCLEOTIDE SEQUENCE [LARGE SCALE GENOMIC DNA]</scope>
    <source>
        <strain evidence="2 3">03SUJ4</strain>
    </source>
</reference>
<gene>
    <name evidence="2" type="ORF">ACK2TP_09825</name>
</gene>
<evidence type="ECO:0000313" key="2">
    <source>
        <dbReference type="EMBL" id="MFN2976061.1"/>
    </source>
</evidence>
<dbReference type="EMBL" id="JBJYXY010000001">
    <property type="protein sequence ID" value="MFN2976061.1"/>
    <property type="molecule type" value="Genomic_DNA"/>
</dbReference>
<name>A0ABW9KMC9_9BACT</name>
<sequence>MMQLANASPAQQRAEEHVETGSQKGLQGNGGSAVVRKPQDLVETSFHEYPPEARQMVTRFLPLLRTLPLPLLPLLLREIAAYDYRFPRERERILSQLTQLQARDAVSRERLLAPFRTFELPASLEAMDWVSEPGHYLDVLTATLWSSGQMPRFRQAAKDFVEAFPDPTQAGAAVPRHVLILLDGTLEGLPAFRKLRSHGLALRIADRDGWQGMLRHTAERASAHPSEYGHWYIDGGSRRDAEAMPRTSQSLTVVSYDALAPVRASLLARARNAMSAESSGPEQLRTLLMQTTPEQMGMDRADSALTHFQLSLLTEGSGTQIFATTFVQWAARECLRRAEPNTLLLRFTPRQAEQGMNEMLSGAPPAGLDTRGSLVDAEQGAWYTWINLQRLPGAETASCLVWHERTGEAAVLGPGLTAGKALSAPQTMSQALRLLS</sequence>
<keyword evidence="3" id="KW-1185">Reference proteome</keyword>